<dbReference type="PANTHER" id="PTHR43520">
    <property type="entry name" value="ATP7, ISOFORM B"/>
    <property type="match status" value="1"/>
</dbReference>
<dbReference type="PROSITE" id="PS00154">
    <property type="entry name" value="ATPASE_E1_E2"/>
    <property type="match status" value="1"/>
</dbReference>
<keyword evidence="5" id="KW-1278">Translocase</keyword>
<evidence type="ECO:0000313" key="11">
    <source>
        <dbReference type="Proteomes" id="UP000427769"/>
    </source>
</evidence>
<dbReference type="InterPro" id="IPR059000">
    <property type="entry name" value="ATPase_P-type_domA"/>
</dbReference>
<gene>
    <name evidence="10" type="ORF">DSCW_39200</name>
</gene>
<evidence type="ECO:0000313" key="10">
    <source>
        <dbReference type="EMBL" id="BBO76503.1"/>
    </source>
</evidence>
<dbReference type="GO" id="GO:0005524">
    <property type="term" value="F:ATP binding"/>
    <property type="evidence" value="ECO:0007669"/>
    <property type="project" value="InterPro"/>
</dbReference>
<feature type="transmembrane region" description="Helical" evidence="8">
    <location>
        <begin position="527"/>
        <end position="551"/>
    </location>
</feature>
<dbReference type="Pfam" id="PF00702">
    <property type="entry name" value="Hydrolase"/>
    <property type="match status" value="1"/>
</dbReference>
<evidence type="ECO:0000256" key="3">
    <source>
        <dbReference type="ARBA" id="ARBA00022692"/>
    </source>
</evidence>
<dbReference type="Gene3D" id="2.70.150.10">
    <property type="entry name" value="Calcium-transporting ATPase, cytoplasmic transduction domain A"/>
    <property type="match status" value="1"/>
</dbReference>
<dbReference type="GO" id="GO:0016887">
    <property type="term" value="F:ATP hydrolysis activity"/>
    <property type="evidence" value="ECO:0007669"/>
    <property type="project" value="InterPro"/>
</dbReference>
<evidence type="ECO:0000256" key="8">
    <source>
        <dbReference type="SAM" id="Phobius"/>
    </source>
</evidence>
<feature type="transmembrane region" description="Helical" evidence="8">
    <location>
        <begin position="256"/>
        <end position="275"/>
    </location>
</feature>
<feature type="transmembrane region" description="Helical" evidence="8">
    <location>
        <begin position="82"/>
        <end position="100"/>
    </location>
</feature>
<comment type="similarity">
    <text evidence="2">Belongs to the cation transport ATPase (P-type) (TC 3.A.3) family. Type IB subfamily.</text>
</comment>
<dbReference type="Gene3D" id="3.40.50.1000">
    <property type="entry name" value="HAD superfamily/HAD-like"/>
    <property type="match status" value="1"/>
</dbReference>
<proteinExistence type="inferred from homology"/>
<dbReference type="InterPro" id="IPR001757">
    <property type="entry name" value="P_typ_ATPase"/>
</dbReference>
<dbReference type="SUPFAM" id="SSF56784">
    <property type="entry name" value="HAD-like"/>
    <property type="match status" value="1"/>
</dbReference>
<reference evidence="10 11" key="1">
    <citation type="submission" date="2019-11" db="EMBL/GenBank/DDBJ databases">
        <title>Comparative genomics of hydrocarbon-degrading Desulfosarcina strains.</title>
        <authorList>
            <person name="Watanabe M."/>
            <person name="Kojima H."/>
            <person name="Fukui M."/>
        </authorList>
    </citation>
    <scope>NUCLEOTIDE SEQUENCE [LARGE SCALE GENOMIC DNA]</scope>
    <source>
        <strain evidence="10 11">PP31</strain>
    </source>
</reference>
<evidence type="ECO:0000256" key="1">
    <source>
        <dbReference type="ARBA" id="ARBA00004127"/>
    </source>
</evidence>
<dbReference type="RefSeq" id="WP_155305325.1">
    <property type="nucleotide sequence ID" value="NZ_AP021875.1"/>
</dbReference>
<dbReference type="PANTHER" id="PTHR43520:SF8">
    <property type="entry name" value="P-TYPE CU(+) TRANSPORTER"/>
    <property type="match status" value="1"/>
</dbReference>
<dbReference type="InterPro" id="IPR023299">
    <property type="entry name" value="ATPase_P-typ_cyto_dom_N"/>
</dbReference>
<dbReference type="EMBL" id="AP021875">
    <property type="protein sequence ID" value="BBO76503.1"/>
    <property type="molecule type" value="Genomic_DNA"/>
</dbReference>
<dbReference type="InterPro" id="IPR036412">
    <property type="entry name" value="HAD-like_sf"/>
</dbReference>
<keyword evidence="7 8" id="KW-0472">Membrane</keyword>
<dbReference type="Proteomes" id="UP000427769">
    <property type="component" value="Chromosome"/>
</dbReference>
<comment type="subcellular location">
    <subcellularLocation>
        <location evidence="1">Endomembrane system</location>
        <topology evidence="1">Multi-pass membrane protein</topology>
    </subcellularLocation>
</comment>
<evidence type="ECO:0000259" key="9">
    <source>
        <dbReference type="Pfam" id="PF00122"/>
    </source>
</evidence>
<dbReference type="InterPro" id="IPR018303">
    <property type="entry name" value="ATPase_P-typ_P_site"/>
</dbReference>
<dbReference type="InterPro" id="IPR008250">
    <property type="entry name" value="ATPase_P-typ_transduc_dom_A_sf"/>
</dbReference>
<feature type="transmembrane region" description="Helical" evidence="8">
    <location>
        <begin position="229"/>
        <end position="250"/>
    </location>
</feature>
<name>A0A5K7Z9H8_9BACT</name>
<sequence length="578" mass="61425">MSAKIFAIRMVVALIAVLGFALHRWTGAAPLLWLGSVSYFICLAMYARSLFTALVQTRRVTADLLVVTVMVVSFLAKTPLSGALVAWFISLGLAISFFIIERTQRRIEALTRQKDKDVRVMRDGTFLEVPVEAVRPGDVAIVPQGEMIPVDGQIVEGASSVDESVITGEPFSVYRQAGDRVTSGSICLASQLKVRADKAGDKGFLYVMSRDIAASLKAKPGIHQRADKIVQFFICGVVLYAIGAFLFTGGLGARGILVRGGIPLEMVGRAVHFILDKTGTITRGKPRVTDVLSFGPPKMELLRLAASVESAFNHPVAGAVLAYAAANGVFPLTARETEYLPGIGVKAVAESREVILGSAESIAAQGMTLPADVSMDGRAVWIAVDGKTVGAVVIQDVLTDSAQGLADALRDLGAKSVVLATGDNDEVEARRVARRIGANRCQWGLKPEDKVCLVRELTRRGTTVMVGDGVNDALSLSQADVGISIGSNKADLAIKSSDIVIMREDASSLLAVVRSGRRLIRVIRQNYAWAIGFNLAGIALATAGVLSPWLAALFHHASSVLVVANSARLVKIPANGDL</sequence>
<dbReference type="KEGG" id="dwd:DSCW_39200"/>
<dbReference type="SFLD" id="SFLDF00027">
    <property type="entry name" value="p-type_atpase"/>
    <property type="match status" value="1"/>
</dbReference>
<protein>
    <recommendedName>
        <fullName evidence="9">P-type ATPase A domain-containing protein</fullName>
    </recommendedName>
</protein>
<dbReference type="OrthoDB" id="9763278at2"/>
<dbReference type="SFLD" id="SFLDG00002">
    <property type="entry name" value="C1.7:_P-type_atpase_like"/>
    <property type="match status" value="1"/>
</dbReference>
<dbReference type="Pfam" id="PF00122">
    <property type="entry name" value="E1-E2_ATPase"/>
    <property type="match status" value="1"/>
</dbReference>
<dbReference type="InterPro" id="IPR023214">
    <property type="entry name" value="HAD_sf"/>
</dbReference>
<dbReference type="NCBIfam" id="TIGR01494">
    <property type="entry name" value="ATPase_P-type"/>
    <property type="match status" value="1"/>
</dbReference>
<dbReference type="GO" id="GO:0005507">
    <property type="term" value="F:copper ion binding"/>
    <property type="evidence" value="ECO:0007669"/>
    <property type="project" value="TreeGrafter"/>
</dbReference>
<dbReference type="GO" id="GO:0012505">
    <property type="term" value="C:endomembrane system"/>
    <property type="evidence" value="ECO:0007669"/>
    <property type="project" value="UniProtKB-SubCell"/>
</dbReference>
<dbReference type="GO" id="GO:0016020">
    <property type="term" value="C:membrane"/>
    <property type="evidence" value="ECO:0007669"/>
    <property type="project" value="InterPro"/>
</dbReference>
<evidence type="ECO:0000256" key="5">
    <source>
        <dbReference type="ARBA" id="ARBA00022967"/>
    </source>
</evidence>
<evidence type="ECO:0000256" key="7">
    <source>
        <dbReference type="ARBA" id="ARBA00023136"/>
    </source>
</evidence>
<dbReference type="SUPFAM" id="SSF81653">
    <property type="entry name" value="Calcium ATPase, transduction domain A"/>
    <property type="match status" value="1"/>
</dbReference>
<feature type="transmembrane region" description="Helical" evidence="8">
    <location>
        <begin position="31"/>
        <end position="48"/>
    </location>
</feature>
<dbReference type="PRINTS" id="PR00119">
    <property type="entry name" value="CATATPASE"/>
</dbReference>
<feature type="domain" description="P-type ATPase A" evidence="9">
    <location>
        <begin position="115"/>
        <end position="209"/>
    </location>
</feature>
<feature type="transmembrane region" description="Helical" evidence="8">
    <location>
        <begin position="7"/>
        <end position="25"/>
    </location>
</feature>
<evidence type="ECO:0000256" key="6">
    <source>
        <dbReference type="ARBA" id="ARBA00022989"/>
    </source>
</evidence>
<dbReference type="AlphaFoldDB" id="A0A5K7Z9H8"/>
<keyword evidence="6 8" id="KW-1133">Transmembrane helix</keyword>
<organism evidence="10 11">
    <name type="scientific">Desulfosarcina widdelii</name>
    <dbReference type="NCBI Taxonomy" id="947919"/>
    <lineage>
        <taxon>Bacteria</taxon>
        <taxon>Pseudomonadati</taxon>
        <taxon>Thermodesulfobacteriota</taxon>
        <taxon>Desulfobacteria</taxon>
        <taxon>Desulfobacterales</taxon>
        <taxon>Desulfosarcinaceae</taxon>
        <taxon>Desulfosarcina</taxon>
    </lineage>
</organism>
<dbReference type="SFLD" id="SFLDS00003">
    <property type="entry name" value="Haloacid_Dehalogenase"/>
    <property type="match status" value="1"/>
</dbReference>
<dbReference type="GO" id="GO:0043682">
    <property type="term" value="F:P-type divalent copper transporter activity"/>
    <property type="evidence" value="ECO:0007669"/>
    <property type="project" value="TreeGrafter"/>
</dbReference>
<keyword evidence="3 8" id="KW-0812">Transmembrane</keyword>
<evidence type="ECO:0000256" key="4">
    <source>
        <dbReference type="ARBA" id="ARBA00022723"/>
    </source>
</evidence>
<accession>A0A5K7Z9H8</accession>
<keyword evidence="11" id="KW-1185">Reference proteome</keyword>
<dbReference type="InterPro" id="IPR044492">
    <property type="entry name" value="P_typ_ATPase_HD_dom"/>
</dbReference>
<dbReference type="GO" id="GO:0055070">
    <property type="term" value="P:copper ion homeostasis"/>
    <property type="evidence" value="ECO:0007669"/>
    <property type="project" value="TreeGrafter"/>
</dbReference>
<dbReference type="Gene3D" id="3.40.1110.10">
    <property type="entry name" value="Calcium-transporting ATPase, cytoplasmic domain N"/>
    <property type="match status" value="1"/>
</dbReference>
<keyword evidence="4" id="KW-0479">Metal-binding</keyword>
<evidence type="ECO:0000256" key="2">
    <source>
        <dbReference type="ARBA" id="ARBA00006024"/>
    </source>
</evidence>